<comment type="caution">
    <text evidence="2">The sequence shown here is derived from an EMBL/GenBank/DDBJ whole genome shotgun (WGS) entry which is preliminary data.</text>
</comment>
<reference evidence="2 3" key="1">
    <citation type="journal article" date="2022" name="Front. Cell. Infect. Microbiol.">
        <title>The Genomes of Two Strains of Taenia crassiceps the Animal Model for the Study of Human Cysticercosis.</title>
        <authorList>
            <person name="Bobes R.J."/>
            <person name="Estrada K."/>
            <person name="Rios-Valencia D.G."/>
            <person name="Calderon-Gallegos A."/>
            <person name="de la Torre P."/>
            <person name="Carrero J.C."/>
            <person name="Sanchez-Flores A."/>
            <person name="Laclette J.P."/>
        </authorList>
    </citation>
    <scope>NUCLEOTIDE SEQUENCE [LARGE SCALE GENOMIC DNA]</scope>
    <source>
        <strain evidence="2">WFUcys</strain>
    </source>
</reference>
<keyword evidence="3" id="KW-1185">Reference proteome</keyword>
<feature type="compositionally biased region" description="Basic and acidic residues" evidence="1">
    <location>
        <begin position="33"/>
        <end position="42"/>
    </location>
</feature>
<dbReference type="EMBL" id="JAKROA010000023">
    <property type="protein sequence ID" value="KAL5102845.1"/>
    <property type="molecule type" value="Genomic_DNA"/>
</dbReference>
<organism evidence="2 3">
    <name type="scientific">Taenia crassiceps</name>
    <dbReference type="NCBI Taxonomy" id="6207"/>
    <lineage>
        <taxon>Eukaryota</taxon>
        <taxon>Metazoa</taxon>
        <taxon>Spiralia</taxon>
        <taxon>Lophotrochozoa</taxon>
        <taxon>Platyhelminthes</taxon>
        <taxon>Cestoda</taxon>
        <taxon>Eucestoda</taxon>
        <taxon>Cyclophyllidea</taxon>
        <taxon>Taeniidae</taxon>
        <taxon>Taenia</taxon>
    </lineage>
</organism>
<evidence type="ECO:0000313" key="2">
    <source>
        <dbReference type="EMBL" id="KAL5102845.1"/>
    </source>
</evidence>
<evidence type="ECO:0000313" key="3">
    <source>
        <dbReference type="Proteomes" id="UP001651158"/>
    </source>
</evidence>
<gene>
    <name evidence="2" type="ORF">TcWFU_004842</name>
</gene>
<feature type="compositionally biased region" description="Acidic residues" evidence="1">
    <location>
        <begin position="43"/>
        <end position="54"/>
    </location>
</feature>
<feature type="region of interest" description="Disordered" evidence="1">
    <location>
        <begin position="31"/>
        <end position="57"/>
    </location>
</feature>
<sequence>MLVTVRPLTDVGRSRSDASAAHICNWKQHLQTRTKETEGKGEWEEEEEEEEEEEANRVPMCSVLTNEFYALQQQAIASLI</sequence>
<dbReference type="Proteomes" id="UP001651158">
    <property type="component" value="Unassembled WGS sequence"/>
</dbReference>
<accession>A0ABR4PZN1</accession>
<proteinExistence type="predicted"/>
<protein>
    <submittedName>
        <fullName evidence="2">Uncharacterized protein</fullName>
    </submittedName>
</protein>
<name>A0ABR4PZN1_9CEST</name>
<evidence type="ECO:0000256" key="1">
    <source>
        <dbReference type="SAM" id="MobiDB-lite"/>
    </source>
</evidence>